<dbReference type="PANTHER" id="PTHR33077:SF8">
    <property type="entry name" value="PROTEIN TIFY 8"/>
    <property type="match status" value="1"/>
</dbReference>
<evidence type="ECO:0000256" key="3">
    <source>
        <dbReference type="SAM" id="MobiDB-lite"/>
    </source>
</evidence>
<dbReference type="OrthoDB" id="1908882at2759"/>
<feature type="compositionally biased region" description="Basic residues" evidence="3">
    <location>
        <begin position="447"/>
        <end position="462"/>
    </location>
</feature>
<comment type="function">
    <text evidence="2">Repressor of jasmonate responses.</text>
</comment>
<dbReference type="GO" id="GO:0005634">
    <property type="term" value="C:nucleus"/>
    <property type="evidence" value="ECO:0007669"/>
    <property type="project" value="UniProtKB-SubCell"/>
</dbReference>
<evidence type="ECO:0000313" key="5">
    <source>
        <dbReference type="Proteomes" id="UP000228380"/>
    </source>
</evidence>
<dbReference type="PANTHER" id="PTHR33077">
    <property type="entry name" value="PROTEIN TIFY 4A-RELATED-RELATED"/>
    <property type="match status" value="1"/>
</dbReference>
<dbReference type="RefSeq" id="XP_038974978.1">
    <property type="nucleotide sequence ID" value="XM_039119050.1"/>
</dbReference>
<protein>
    <recommendedName>
        <fullName evidence="2">Protein TIFY</fullName>
    </recommendedName>
    <alternativeName>
        <fullName evidence="2">Jasmonate ZIM domain-containing protein</fullName>
    </alternativeName>
</protein>
<keyword evidence="5" id="KW-1185">Reference proteome</keyword>
<dbReference type="KEGG" id="pda:103722718"/>
<evidence type="ECO:0000259" key="4">
    <source>
        <dbReference type="PROSITE" id="PS51320"/>
    </source>
</evidence>
<feature type="region of interest" description="Disordered" evidence="3">
    <location>
        <begin position="335"/>
        <end position="358"/>
    </location>
</feature>
<sequence length="462" mass="49565">MVVAMMGGDEKKRTFHDFLGMNCGESAPSAAAWARSGEKMPAAEAAPEASVGVSSVGHGLVSGSSDLGSERKGGNNSEDFHFHGRKNAMSGLEICNTSSGRKRSNSDSAYMGFVRNRMLPVGSDSLESSRLMKAPQAHTPMSGKEVGSEGLGRSHDEMMISMQPPRPTSLILHPPLRSRPDSLIPKWERSMPPNPGQMVHFPLRFAQGGTNIDKVSSSYAYKDASAGATIISQTVADEGSRTGIKDSGIVNIINPGSGAGERNSTGALPGGNRPKVPQAIEPESCTIPRCQSTVSASRQMTIFYAGQAHVFDDVHPIKADVIMALAGSNGGSWSTTYSPKSSIRPPTSEAKTPSGENKMRMNNLPLSIHGDSDHGLSQVAQIPVLNVLSSLMPGRLGMGNACSWAHPGDMSIRFSIFRSTWKDPNRWINLQGQALKQTECSDEQGKKPKKRCRRSTYRRLSK</sequence>
<evidence type="ECO:0000313" key="6">
    <source>
        <dbReference type="RefSeq" id="XP_038974978.1"/>
    </source>
</evidence>
<feature type="domain" description="Tify" evidence="4">
    <location>
        <begin position="293"/>
        <end position="328"/>
    </location>
</feature>
<feature type="compositionally biased region" description="Polar residues" evidence="3">
    <location>
        <begin position="335"/>
        <end position="355"/>
    </location>
</feature>
<reference evidence="6" key="1">
    <citation type="submission" date="2025-08" db="UniProtKB">
        <authorList>
            <consortium name="RefSeq"/>
        </authorList>
    </citation>
    <scope>IDENTIFICATION</scope>
    <source>
        <tissue evidence="6">Young leaves</tissue>
    </source>
</reference>
<keyword evidence="2" id="KW-0539">Nucleus</keyword>
<dbReference type="Proteomes" id="UP000228380">
    <property type="component" value="Unplaced"/>
</dbReference>
<comment type="subcellular location">
    <subcellularLocation>
        <location evidence="2">Nucleus</location>
    </subcellularLocation>
</comment>
<name>A0A8B8ZTW9_PHODC</name>
<evidence type="ECO:0000256" key="2">
    <source>
        <dbReference type="RuleBase" id="RU369065"/>
    </source>
</evidence>
<dbReference type="GO" id="GO:0031347">
    <property type="term" value="P:regulation of defense response"/>
    <property type="evidence" value="ECO:0007669"/>
    <property type="project" value="UniProtKB-UniRule"/>
</dbReference>
<dbReference type="InterPro" id="IPR010399">
    <property type="entry name" value="Tify_dom"/>
</dbReference>
<dbReference type="SMART" id="SM00979">
    <property type="entry name" value="TIFY"/>
    <property type="match status" value="1"/>
</dbReference>
<dbReference type="Pfam" id="PF06200">
    <property type="entry name" value="tify"/>
    <property type="match status" value="1"/>
</dbReference>
<dbReference type="GO" id="GO:0009611">
    <property type="term" value="P:response to wounding"/>
    <property type="evidence" value="ECO:0007669"/>
    <property type="project" value="UniProtKB-UniRule"/>
</dbReference>
<comment type="similarity">
    <text evidence="1 2">Belongs to the TIFY/JAZ family.</text>
</comment>
<dbReference type="GO" id="GO:2000022">
    <property type="term" value="P:regulation of jasmonic acid mediated signaling pathway"/>
    <property type="evidence" value="ECO:0007669"/>
    <property type="project" value="UniProtKB-UniRule"/>
</dbReference>
<organism evidence="5 6">
    <name type="scientific">Phoenix dactylifera</name>
    <name type="common">Date palm</name>
    <dbReference type="NCBI Taxonomy" id="42345"/>
    <lineage>
        <taxon>Eukaryota</taxon>
        <taxon>Viridiplantae</taxon>
        <taxon>Streptophyta</taxon>
        <taxon>Embryophyta</taxon>
        <taxon>Tracheophyta</taxon>
        <taxon>Spermatophyta</taxon>
        <taxon>Magnoliopsida</taxon>
        <taxon>Liliopsida</taxon>
        <taxon>Arecaceae</taxon>
        <taxon>Coryphoideae</taxon>
        <taxon>Phoeniceae</taxon>
        <taxon>Phoenix</taxon>
    </lineage>
</organism>
<dbReference type="InterPro" id="IPR040390">
    <property type="entry name" value="TIFY/JAZ"/>
</dbReference>
<accession>A0A8B8ZTW9</accession>
<keyword evidence="2" id="KW-1184">Jasmonic acid signaling pathway</keyword>
<proteinExistence type="inferred from homology"/>
<feature type="region of interest" description="Disordered" evidence="3">
    <location>
        <begin position="437"/>
        <end position="462"/>
    </location>
</feature>
<dbReference type="PROSITE" id="PS51320">
    <property type="entry name" value="TIFY"/>
    <property type="match status" value="1"/>
</dbReference>
<dbReference type="AlphaFoldDB" id="A0A8B8ZTW9"/>
<gene>
    <name evidence="6" type="primary">LOC103722718</name>
</gene>
<comment type="domain">
    <text evidence="2">The jas domain is required for interaction with COI1.</text>
</comment>
<dbReference type="GeneID" id="103722718"/>
<evidence type="ECO:0000256" key="1">
    <source>
        <dbReference type="ARBA" id="ARBA00008614"/>
    </source>
</evidence>